<gene>
    <name evidence="2" type="ORF">MIPYR_10643</name>
</gene>
<feature type="compositionally biased region" description="Polar residues" evidence="1">
    <location>
        <begin position="19"/>
        <end position="36"/>
    </location>
</feature>
<evidence type="ECO:0000256" key="1">
    <source>
        <dbReference type="SAM" id="MobiDB-lite"/>
    </source>
</evidence>
<evidence type="ECO:0000313" key="2">
    <source>
        <dbReference type="EMBL" id="SBS70772.1"/>
    </source>
</evidence>
<feature type="compositionally biased region" description="Pro residues" evidence="1">
    <location>
        <begin position="1"/>
        <end position="13"/>
    </location>
</feature>
<dbReference type="AlphaFoldDB" id="A0A1Y5NWC8"/>
<reference evidence="2" key="1">
    <citation type="submission" date="2016-03" db="EMBL/GenBank/DDBJ databases">
        <authorList>
            <person name="Ploux O."/>
        </authorList>
    </citation>
    <scope>NUCLEOTIDE SEQUENCE</scope>
    <source>
        <strain evidence="2">UC1</strain>
    </source>
</reference>
<proteinExistence type="predicted"/>
<accession>A0A1Y5NWC8</accession>
<organism evidence="2">
    <name type="scientific">uncultured Microbacterium sp</name>
    <dbReference type="NCBI Taxonomy" id="191216"/>
    <lineage>
        <taxon>Bacteria</taxon>
        <taxon>Bacillati</taxon>
        <taxon>Actinomycetota</taxon>
        <taxon>Actinomycetes</taxon>
        <taxon>Micrococcales</taxon>
        <taxon>Microbacteriaceae</taxon>
        <taxon>Microbacterium</taxon>
        <taxon>environmental samples</taxon>
    </lineage>
</organism>
<feature type="region of interest" description="Disordered" evidence="1">
    <location>
        <begin position="113"/>
        <end position="143"/>
    </location>
</feature>
<protein>
    <submittedName>
        <fullName evidence="2">Uncharacterized protein</fullName>
    </submittedName>
</protein>
<sequence length="248" mass="25447">MGSPPPSPSPPPAGWRRTPASSPSCSGWTARSSTGDASGACSPGRRSSPSPNETADARCAGSHPGIRRSTTSDGGHATAAAPIWTTGCCSVRAATIASTTTAGTSASTGTVWTPACGSSHPPTSSRARRHASVDADATTTSRRECGAKVARERDSEGMTGIVPTAPPHAAARRAEPRAAWAHPHAAIESDGIRTKAPTHRLRRHLGALEGMTGIEPAPSVWKRDLTLSSVPRNSGHLPGQARFQSTTT</sequence>
<dbReference type="EMBL" id="FLQR01000001">
    <property type="protein sequence ID" value="SBS70772.1"/>
    <property type="molecule type" value="Genomic_DNA"/>
</dbReference>
<name>A0A1Y5NWC8_9MICO</name>
<feature type="region of interest" description="Disordered" evidence="1">
    <location>
        <begin position="1"/>
        <end position="78"/>
    </location>
</feature>
<feature type="region of interest" description="Disordered" evidence="1">
    <location>
        <begin position="229"/>
        <end position="248"/>
    </location>
</feature>